<accession>D3AND0</accession>
<feature type="compositionally biased region" description="Pro residues" evidence="1">
    <location>
        <begin position="68"/>
        <end position="94"/>
    </location>
</feature>
<proteinExistence type="predicted"/>
<feature type="region of interest" description="Disordered" evidence="1">
    <location>
        <begin position="60"/>
        <end position="106"/>
    </location>
</feature>
<name>D3AND0_9FIRM</name>
<dbReference type="HOGENOM" id="CLU_143406_0_0_9"/>
<dbReference type="EMBL" id="ACIO01000509">
    <property type="protein sequence ID" value="EFC96680.1"/>
    <property type="molecule type" value="Genomic_DNA"/>
</dbReference>
<dbReference type="Proteomes" id="UP000004968">
    <property type="component" value="Unassembled WGS sequence"/>
</dbReference>
<sequence length="160" mass="16999">MMITATFESIQEMREFANAVSTVETDALMELANGPDHYRQANPTIQFTGTPPVQQAASVTPPVQQAPVTPPPVQQTPVTPPVQQTPPVTPPPVQQAPVQTTAPSYTPDDLARAAMTLMDSGRQGDLIDLLAQFGADTLTHLQPEQYGAFATALRGLGAPI</sequence>
<organism evidence="2 3">
    <name type="scientific">Hungatella hathewayi DSM 13479</name>
    <dbReference type="NCBI Taxonomy" id="566550"/>
    <lineage>
        <taxon>Bacteria</taxon>
        <taxon>Bacillati</taxon>
        <taxon>Bacillota</taxon>
        <taxon>Clostridia</taxon>
        <taxon>Lachnospirales</taxon>
        <taxon>Lachnospiraceae</taxon>
        <taxon>Hungatella</taxon>
    </lineage>
</organism>
<evidence type="ECO:0000313" key="2">
    <source>
        <dbReference type="EMBL" id="EFC96680.1"/>
    </source>
</evidence>
<evidence type="ECO:0000313" key="3">
    <source>
        <dbReference type="Proteomes" id="UP000004968"/>
    </source>
</evidence>
<dbReference type="GeneID" id="93147842"/>
<reference evidence="2 3" key="1">
    <citation type="submission" date="2010-01" db="EMBL/GenBank/DDBJ databases">
        <authorList>
            <person name="Weinstock G."/>
            <person name="Sodergren E."/>
            <person name="Clifton S."/>
            <person name="Fulton L."/>
            <person name="Fulton B."/>
            <person name="Courtney L."/>
            <person name="Fronick C."/>
            <person name="Harrison M."/>
            <person name="Strong C."/>
            <person name="Farmer C."/>
            <person name="Delahaunty K."/>
            <person name="Markovic C."/>
            <person name="Hall O."/>
            <person name="Minx P."/>
            <person name="Tomlinson C."/>
            <person name="Mitreva M."/>
            <person name="Nelson J."/>
            <person name="Hou S."/>
            <person name="Wollam A."/>
            <person name="Pepin K.H."/>
            <person name="Johnson M."/>
            <person name="Bhonagiri V."/>
            <person name="Nash W.E."/>
            <person name="Warren W."/>
            <person name="Chinwalla A."/>
            <person name="Mardis E.R."/>
            <person name="Wilson R.K."/>
        </authorList>
    </citation>
    <scope>NUCLEOTIDE SEQUENCE [LARGE SCALE GENOMIC DNA]</scope>
    <source>
        <strain evidence="2 3">DSM 13479</strain>
    </source>
</reference>
<dbReference type="AlphaFoldDB" id="D3AND0"/>
<evidence type="ECO:0000256" key="1">
    <source>
        <dbReference type="SAM" id="MobiDB-lite"/>
    </source>
</evidence>
<comment type="caution">
    <text evidence="2">The sequence shown here is derived from an EMBL/GenBank/DDBJ whole genome shotgun (WGS) entry which is preliminary data.</text>
</comment>
<protein>
    <submittedName>
        <fullName evidence="2">Uncharacterized protein</fullName>
    </submittedName>
</protein>
<gene>
    <name evidence="2" type="ORF">CLOSTHATH_05130</name>
</gene>
<dbReference type="RefSeq" id="WP_006775559.1">
    <property type="nucleotide sequence ID" value="NZ_GG667733.1"/>
</dbReference>